<keyword evidence="1" id="KW-0812">Transmembrane</keyword>
<organism evidence="2 3">
    <name type="scientific">Oceanidesulfovibrio indonesiensis</name>
    <dbReference type="NCBI Taxonomy" id="54767"/>
    <lineage>
        <taxon>Bacteria</taxon>
        <taxon>Pseudomonadati</taxon>
        <taxon>Thermodesulfobacteriota</taxon>
        <taxon>Desulfovibrionia</taxon>
        <taxon>Desulfovibrionales</taxon>
        <taxon>Desulfovibrionaceae</taxon>
        <taxon>Oceanidesulfovibrio</taxon>
    </lineage>
</organism>
<evidence type="ECO:0008006" key="4">
    <source>
        <dbReference type="Google" id="ProtNLM"/>
    </source>
</evidence>
<dbReference type="OrthoDB" id="5189031at2"/>
<keyword evidence="3" id="KW-1185">Reference proteome</keyword>
<dbReference type="InterPro" id="IPR038330">
    <property type="entry name" value="TspO/MBR-related_sf"/>
</dbReference>
<dbReference type="AlphaFoldDB" id="A0A7M3MJ19"/>
<sequence>MQTSLGDIVAHPTRNQRNAFLAWTVVSLAVAQALVQFLPLLGLGAPVGVRASVVRTPLTPAGWTFAIWGLIYLWSFAYAVHQVLPGQRNDPLLASVRLPSALVFALSGLWVVVAQFTGLGFGTVLIIVPLLILLLVVLFNIQPDARDLSGRQRILLHWPFLLYAGWVSLATFANISSFLAFIDVSLFGLGQTGAAALLLLCAGAFCIAVERLLGGSLVYVLPVLWGLAGIAVANVQRGPDYWFAAYAVAMAGALAGFTLWTRKRLTRKVNRRRG</sequence>
<feature type="transmembrane region" description="Helical" evidence="1">
    <location>
        <begin position="241"/>
        <end position="261"/>
    </location>
</feature>
<feature type="transmembrane region" description="Helical" evidence="1">
    <location>
        <begin position="160"/>
        <end position="182"/>
    </location>
</feature>
<dbReference type="PANTHER" id="PTHR33802">
    <property type="entry name" value="SI:CH211-161H7.5-RELATED"/>
    <property type="match status" value="1"/>
</dbReference>
<reference evidence="2 3" key="1">
    <citation type="submission" date="2018-06" db="EMBL/GenBank/DDBJ databases">
        <title>Complete genome of Desulfovibrio indonesiensis P37SLT.</title>
        <authorList>
            <person name="Crispim J.S."/>
            <person name="Vidigal P.M.P."/>
            <person name="Silva L.C.F."/>
            <person name="Laguardia C.N."/>
            <person name="Araujo L.C."/>
            <person name="Dias R.S."/>
            <person name="Sousa M.P."/>
            <person name="Paula S.O."/>
            <person name="Silva C."/>
        </authorList>
    </citation>
    <scope>NUCLEOTIDE SEQUENCE [LARGE SCALE GENOMIC DNA]</scope>
    <source>
        <strain evidence="2 3">P37SLT</strain>
    </source>
</reference>
<feature type="transmembrane region" description="Helical" evidence="1">
    <location>
        <begin position="216"/>
        <end position="235"/>
    </location>
</feature>
<dbReference type="Proteomes" id="UP000448292">
    <property type="component" value="Unassembled WGS sequence"/>
</dbReference>
<accession>A0A7M3MJ19</accession>
<dbReference type="EMBL" id="QMIE01000001">
    <property type="protein sequence ID" value="TVM19784.1"/>
    <property type="molecule type" value="Genomic_DNA"/>
</dbReference>
<evidence type="ECO:0000313" key="3">
    <source>
        <dbReference type="Proteomes" id="UP000448292"/>
    </source>
</evidence>
<name>A0A7M3MJ19_9BACT</name>
<gene>
    <name evidence="2" type="ORF">DPQ33_00675</name>
</gene>
<proteinExistence type="predicted"/>
<dbReference type="PANTHER" id="PTHR33802:SF1">
    <property type="entry name" value="XK-RELATED PROTEIN"/>
    <property type="match status" value="1"/>
</dbReference>
<protein>
    <recommendedName>
        <fullName evidence="4">Tryptophan-rich sensory protein</fullName>
    </recommendedName>
</protein>
<feature type="transmembrane region" description="Helical" evidence="1">
    <location>
        <begin position="119"/>
        <end position="139"/>
    </location>
</feature>
<keyword evidence="1" id="KW-0472">Membrane</keyword>
<dbReference type="RefSeq" id="WP_144301246.1">
    <property type="nucleotide sequence ID" value="NZ_QMIE01000001.1"/>
</dbReference>
<feature type="transmembrane region" description="Helical" evidence="1">
    <location>
        <begin position="61"/>
        <end position="80"/>
    </location>
</feature>
<evidence type="ECO:0000256" key="1">
    <source>
        <dbReference type="SAM" id="Phobius"/>
    </source>
</evidence>
<feature type="transmembrane region" description="Helical" evidence="1">
    <location>
        <begin position="188"/>
        <end position="209"/>
    </location>
</feature>
<feature type="transmembrane region" description="Helical" evidence="1">
    <location>
        <begin position="20"/>
        <end position="41"/>
    </location>
</feature>
<dbReference type="Gene3D" id="1.20.1260.100">
    <property type="entry name" value="TspO/MBR protein"/>
    <property type="match status" value="1"/>
</dbReference>
<feature type="transmembrane region" description="Helical" evidence="1">
    <location>
        <begin position="92"/>
        <end position="113"/>
    </location>
</feature>
<evidence type="ECO:0000313" key="2">
    <source>
        <dbReference type="EMBL" id="TVM19784.1"/>
    </source>
</evidence>
<comment type="caution">
    <text evidence="2">The sequence shown here is derived from an EMBL/GenBank/DDBJ whole genome shotgun (WGS) entry which is preliminary data.</text>
</comment>
<keyword evidence="1" id="KW-1133">Transmembrane helix</keyword>